<feature type="region of interest" description="Disordered" evidence="1">
    <location>
        <begin position="1"/>
        <end position="66"/>
    </location>
</feature>
<comment type="caution">
    <text evidence="2">The sequence shown here is derived from an EMBL/GenBank/DDBJ whole genome shotgun (WGS) entry which is preliminary data.</text>
</comment>
<name>A0A8X6T3U0_NEPPI</name>
<organism evidence="2 3">
    <name type="scientific">Nephila pilipes</name>
    <name type="common">Giant wood spider</name>
    <name type="synonym">Nephila maculata</name>
    <dbReference type="NCBI Taxonomy" id="299642"/>
    <lineage>
        <taxon>Eukaryota</taxon>
        <taxon>Metazoa</taxon>
        <taxon>Ecdysozoa</taxon>
        <taxon>Arthropoda</taxon>
        <taxon>Chelicerata</taxon>
        <taxon>Arachnida</taxon>
        <taxon>Araneae</taxon>
        <taxon>Araneomorphae</taxon>
        <taxon>Entelegynae</taxon>
        <taxon>Araneoidea</taxon>
        <taxon>Nephilidae</taxon>
        <taxon>Nephila</taxon>
    </lineage>
</organism>
<feature type="compositionally biased region" description="Polar residues" evidence="1">
    <location>
        <begin position="19"/>
        <end position="30"/>
    </location>
</feature>
<accession>A0A8X6T3U0</accession>
<reference evidence="2" key="1">
    <citation type="submission" date="2020-08" db="EMBL/GenBank/DDBJ databases">
        <title>Multicomponent nature underlies the extraordinary mechanical properties of spider dragline silk.</title>
        <authorList>
            <person name="Kono N."/>
            <person name="Nakamura H."/>
            <person name="Mori M."/>
            <person name="Yoshida Y."/>
            <person name="Ohtoshi R."/>
            <person name="Malay A.D."/>
            <person name="Moran D.A.P."/>
            <person name="Tomita M."/>
            <person name="Numata K."/>
            <person name="Arakawa K."/>
        </authorList>
    </citation>
    <scope>NUCLEOTIDE SEQUENCE</scope>
</reference>
<feature type="compositionally biased region" description="Basic residues" evidence="1">
    <location>
        <begin position="47"/>
        <end position="61"/>
    </location>
</feature>
<evidence type="ECO:0000256" key="1">
    <source>
        <dbReference type="SAM" id="MobiDB-lite"/>
    </source>
</evidence>
<dbReference type="AlphaFoldDB" id="A0A8X6T3U0"/>
<dbReference type="Proteomes" id="UP000887013">
    <property type="component" value="Unassembled WGS sequence"/>
</dbReference>
<gene>
    <name evidence="2" type="ORF">NPIL_109111</name>
</gene>
<evidence type="ECO:0000313" key="2">
    <source>
        <dbReference type="EMBL" id="GFS71926.1"/>
    </source>
</evidence>
<proteinExistence type="predicted"/>
<dbReference type="EMBL" id="BMAW01000990">
    <property type="protein sequence ID" value="GFS71926.1"/>
    <property type="molecule type" value="Genomic_DNA"/>
</dbReference>
<evidence type="ECO:0000313" key="3">
    <source>
        <dbReference type="Proteomes" id="UP000887013"/>
    </source>
</evidence>
<keyword evidence="3" id="KW-1185">Reference proteome</keyword>
<sequence>MGPAVDGLPRPSEGGLRLISSSNSRNTIRGNPSPDIGSHHSSLHPPLPHRVHWNSHTHKSNSKGEHLSLPGCLWRILFAFCVAQEQCTVTKVP</sequence>
<protein>
    <submittedName>
        <fullName evidence="2">Uncharacterized protein</fullName>
    </submittedName>
</protein>